<dbReference type="OrthoDB" id="6475849at2759"/>
<reference evidence="1 2" key="1">
    <citation type="submission" date="2015-12" db="EMBL/GenBank/DDBJ databases">
        <title>The genome of Folsomia candida.</title>
        <authorList>
            <person name="Faddeeva A."/>
            <person name="Derks M.F."/>
            <person name="Anvar Y."/>
            <person name="Smit S."/>
            <person name="Van Straalen N."/>
            <person name="Roelofs D."/>
        </authorList>
    </citation>
    <scope>NUCLEOTIDE SEQUENCE [LARGE SCALE GENOMIC DNA]</scope>
    <source>
        <strain evidence="1 2">VU population</strain>
        <tissue evidence="1">Whole body</tissue>
    </source>
</reference>
<dbReference type="SUPFAM" id="SSF55486">
    <property type="entry name" value="Metalloproteases ('zincins'), catalytic domain"/>
    <property type="match status" value="1"/>
</dbReference>
<evidence type="ECO:0000313" key="2">
    <source>
        <dbReference type="Proteomes" id="UP000198287"/>
    </source>
</evidence>
<dbReference type="Proteomes" id="UP000198287">
    <property type="component" value="Unassembled WGS sequence"/>
</dbReference>
<dbReference type="InterPro" id="IPR042089">
    <property type="entry name" value="Peptidase_M13_dom_2"/>
</dbReference>
<protein>
    <submittedName>
        <fullName evidence="1">Kell blood group glycoprotein</fullName>
    </submittedName>
</protein>
<accession>A0A226DLU8</accession>
<dbReference type="Gene3D" id="3.40.390.10">
    <property type="entry name" value="Collagenase (Catalytic Domain)"/>
    <property type="match status" value="1"/>
</dbReference>
<proteinExistence type="predicted"/>
<name>A0A226DLU8_FOLCA</name>
<evidence type="ECO:0000313" key="1">
    <source>
        <dbReference type="EMBL" id="OXA46100.1"/>
    </source>
</evidence>
<gene>
    <name evidence="1" type="ORF">Fcan01_18988</name>
</gene>
<comment type="caution">
    <text evidence="1">The sequence shown here is derived from an EMBL/GenBank/DDBJ whole genome shotgun (WGS) entry which is preliminary data.</text>
</comment>
<dbReference type="Gene3D" id="1.10.1380.10">
    <property type="entry name" value="Neutral endopeptidase , domain2"/>
    <property type="match status" value="1"/>
</dbReference>
<dbReference type="AlphaFoldDB" id="A0A226DLU8"/>
<sequence length="293" mass="33024">MAKVLNWQKRAFSPSETIRSSPLRFSPVLLYTRVAPEAGVRTPSPEFSYLCDRKFCVLRPPYSGLRPAVRTPASAYSGLRVLRPPEKAAYSGLRRPEYVLQARRTPIYGLQMLNYSFIHYSFNKLLTNAFIHFETISNASEISNRVLQTVKQSVKSASDWSPTQISMNTRIGFGSDALLDPNYLNDLYSYLPLDSNDLLGNLEKVDKFNNFLESVPALGNTITAAKQTLLANASYYPVNDMVVISPGFVHMPRFHPGFWDVFKYSKLGVTVGHELGHAVIAYVMRGKCLIKKR</sequence>
<dbReference type="EMBL" id="LNIX01000016">
    <property type="protein sequence ID" value="OXA46100.1"/>
    <property type="molecule type" value="Genomic_DNA"/>
</dbReference>
<dbReference type="GO" id="GO:0008237">
    <property type="term" value="F:metallopeptidase activity"/>
    <property type="evidence" value="ECO:0007669"/>
    <property type="project" value="InterPro"/>
</dbReference>
<keyword evidence="2" id="KW-1185">Reference proteome</keyword>
<dbReference type="InterPro" id="IPR024079">
    <property type="entry name" value="MetalloPept_cat_dom_sf"/>
</dbReference>
<organism evidence="1 2">
    <name type="scientific">Folsomia candida</name>
    <name type="common">Springtail</name>
    <dbReference type="NCBI Taxonomy" id="158441"/>
    <lineage>
        <taxon>Eukaryota</taxon>
        <taxon>Metazoa</taxon>
        <taxon>Ecdysozoa</taxon>
        <taxon>Arthropoda</taxon>
        <taxon>Hexapoda</taxon>
        <taxon>Collembola</taxon>
        <taxon>Entomobryomorpha</taxon>
        <taxon>Isotomoidea</taxon>
        <taxon>Isotomidae</taxon>
        <taxon>Proisotominae</taxon>
        <taxon>Folsomia</taxon>
    </lineage>
</organism>